<organism evidence="1 2">
    <name type="scientific">Mesorhizobium alhagi CCNWXJ12-2</name>
    <dbReference type="NCBI Taxonomy" id="1107882"/>
    <lineage>
        <taxon>Bacteria</taxon>
        <taxon>Pseudomonadati</taxon>
        <taxon>Pseudomonadota</taxon>
        <taxon>Alphaproteobacteria</taxon>
        <taxon>Hyphomicrobiales</taxon>
        <taxon>Phyllobacteriaceae</taxon>
        <taxon>Allomesorhizobium</taxon>
    </lineage>
</organism>
<dbReference type="Pfam" id="PF07369">
    <property type="entry name" value="DUF1488"/>
    <property type="match status" value="1"/>
</dbReference>
<protein>
    <recommendedName>
        <fullName evidence="3">DUF1488 domain-containing protein</fullName>
    </recommendedName>
</protein>
<dbReference type="Proteomes" id="UP000003250">
    <property type="component" value="Unassembled WGS sequence"/>
</dbReference>
<evidence type="ECO:0008006" key="3">
    <source>
        <dbReference type="Google" id="ProtNLM"/>
    </source>
</evidence>
<accession>H0HZ00</accession>
<name>H0HZ00_9HYPH</name>
<proteinExistence type="predicted"/>
<reference evidence="1 2" key="1">
    <citation type="journal article" date="2012" name="J. Bacteriol.">
        <title>Draft Genome Sequence of Mesorhizobium alhagi CCNWXJ12-2T, a Novel Salt-Resistant Species Isolated from the Desert of Northwestern China.</title>
        <authorList>
            <person name="Zhou M."/>
            <person name="Chen W."/>
            <person name="Chen H."/>
            <person name="Wei G."/>
        </authorList>
    </citation>
    <scope>NUCLEOTIDE SEQUENCE [LARGE SCALE GENOMIC DNA]</scope>
    <source>
        <strain evidence="1 2">CCNWXJ12-2</strain>
    </source>
</reference>
<gene>
    <name evidence="1" type="ORF">MAXJ12_27173</name>
</gene>
<sequence length="94" mass="10428">MPVMTLSFPNPSRSFDDEQNVVRFSGHDGMSQVRFLVEAAALEKSGAELRGTAPSEAKCLAAFDSMRTSIYDAARKAYSHRRRDFYTLTAADFG</sequence>
<keyword evidence="2" id="KW-1185">Reference proteome</keyword>
<evidence type="ECO:0000313" key="2">
    <source>
        <dbReference type="Proteomes" id="UP000003250"/>
    </source>
</evidence>
<dbReference type="EMBL" id="AHAM01000238">
    <property type="protein sequence ID" value="EHK54052.1"/>
    <property type="molecule type" value="Genomic_DNA"/>
</dbReference>
<dbReference type="AlphaFoldDB" id="H0HZ00"/>
<dbReference type="InterPro" id="IPR009962">
    <property type="entry name" value="DUF1488"/>
</dbReference>
<evidence type="ECO:0000313" key="1">
    <source>
        <dbReference type="EMBL" id="EHK54052.1"/>
    </source>
</evidence>
<dbReference type="PATRIC" id="fig|1107882.3.peg.5261"/>